<dbReference type="EMBL" id="AP018365">
    <property type="protein sequence ID" value="BBB00288.1"/>
    <property type="molecule type" value="Genomic_DNA"/>
</dbReference>
<reference evidence="3 4" key="2">
    <citation type="journal article" date="2011" name="J. Antibiot.">
        <title>Furaquinocins I and J: novel polyketide isoprenoid hybrid compounds from Streptomyces reveromyceticus SN-593.</title>
        <authorList>
            <person name="Panthee S."/>
            <person name="Takahashi S."/>
            <person name="Takagi H."/>
            <person name="Nogawa T."/>
            <person name="Oowada E."/>
            <person name="Uramoto M."/>
            <person name="Osada H."/>
        </authorList>
    </citation>
    <scope>NUCLEOTIDE SEQUENCE [LARGE SCALE GENOMIC DNA]</scope>
    <source>
        <strain evidence="3 4">SN-593</strain>
    </source>
</reference>
<gene>
    <name evidence="3" type="ORF">RVR_7289</name>
</gene>
<keyword evidence="2" id="KW-0472">Membrane</keyword>
<feature type="transmembrane region" description="Helical" evidence="2">
    <location>
        <begin position="89"/>
        <end position="108"/>
    </location>
</feature>
<keyword evidence="4" id="KW-1185">Reference proteome</keyword>
<evidence type="ECO:0000256" key="1">
    <source>
        <dbReference type="SAM" id="MobiDB-lite"/>
    </source>
</evidence>
<sequence>MAGTRAATGAGTAPAAVRAVPAFLRFVVFGGGVTLLGSAALLLVGHRAPVAAANAVVTVVTTLLATELHTRFTFRRGRAGWSDHCASGLTVLLSYLFTTGALLGYDALHTGGGALLRQGVYLAASGAAGIARFLLLRYVFARTGTRTRTRAAVPVPVPARVRTPAASRAGGAAGGLRAQPGGPDPRAAAIPSARDAADAADAASRPPVRVTGVAAAIAATVPGAGPALWAVGTASAREAAPGRPRMLAT</sequence>
<feature type="transmembrane region" description="Helical" evidence="2">
    <location>
        <begin position="50"/>
        <end position="68"/>
    </location>
</feature>
<name>A0A7U3VQX9_9ACTN</name>
<feature type="transmembrane region" description="Helical" evidence="2">
    <location>
        <begin position="120"/>
        <end position="140"/>
    </location>
</feature>
<reference evidence="3 4" key="1">
    <citation type="journal article" date="2010" name="J. Bacteriol.">
        <title>Biochemical characterization of a novel indole prenyltransferase from Streptomyces sp. SN-593.</title>
        <authorList>
            <person name="Takahashi S."/>
            <person name="Takagi H."/>
            <person name="Toyoda A."/>
            <person name="Uramoto M."/>
            <person name="Nogawa T."/>
            <person name="Ueki M."/>
            <person name="Sakaki Y."/>
            <person name="Osada H."/>
        </authorList>
    </citation>
    <scope>NUCLEOTIDE SEQUENCE [LARGE SCALE GENOMIC DNA]</scope>
    <source>
        <strain evidence="3 4">SN-593</strain>
    </source>
</reference>
<dbReference type="Proteomes" id="UP000595703">
    <property type="component" value="Chromosome"/>
</dbReference>
<keyword evidence="2" id="KW-1133">Transmembrane helix</keyword>
<evidence type="ECO:0000313" key="3">
    <source>
        <dbReference type="EMBL" id="BBB00288.1"/>
    </source>
</evidence>
<accession>A0A7U3VQX9</accession>
<protein>
    <recommendedName>
        <fullName evidence="5">GtrA-like protein domain-containing protein</fullName>
    </recommendedName>
</protein>
<evidence type="ECO:0000256" key="2">
    <source>
        <dbReference type="SAM" id="Phobius"/>
    </source>
</evidence>
<feature type="region of interest" description="Disordered" evidence="1">
    <location>
        <begin position="164"/>
        <end position="204"/>
    </location>
</feature>
<reference evidence="3 4" key="4">
    <citation type="journal article" date="2020" name="Sci. Rep.">
        <title>beta-carboline chemical signals induce reveromycin production through a LuxR family regulator in Streptomyces sp. SN-593.</title>
        <authorList>
            <person name="Panthee S."/>
            <person name="Kito N."/>
            <person name="Hayashi T."/>
            <person name="Shimizu T."/>
            <person name="Ishikawa J."/>
            <person name="Hamamoto H."/>
            <person name="Osada H."/>
            <person name="Takahashi S."/>
        </authorList>
    </citation>
    <scope>NUCLEOTIDE SEQUENCE [LARGE SCALE GENOMIC DNA]</scope>
    <source>
        <strain evidence="3 4">SN-593</strain>
    </source>
</reference>
<organism evidence="3 4">
    <name type="scientific">Actinacidiphila reveromycinica</name>
    <dbReference type="NCBI Taxonomy" id="659352"/>
    <lineage>
        <taxon>Bacteria</taxon>
        <taxon>Bacillati</taxon>
        <taxon>Actinomycetota</taxon>
        <taxon>Actinomycetes</taxon>
        <taxon>Kitasatosporales</taxon>
        <taxon>Streptomycetaceae</taxon>
        <taxon>Actinacidiphila</taxon>
    </lineage>
</organism>
<dbReference type="AlphaFoldDB" id="A0A7U3VQX9"/>
<reference evidence="3 4" key="3">
    <citation type="journal article" date="2011" name="Nat. Chem. Biol.">
        <title>Reveromycin A biosynthesis uses RevG and RevJ for stereospecific spiroacetal formation.</title>
        <authorList>
            <person name="Takahashi S."/>
            <person name="Toyoda A."/>
            <person name="Sekiyama Y."/>
            <person name="Takagi H."/>
            <person name="Nogawa T."/>
            <person name="Uramoto M."/>
            <person name="Suzuki R."/>
            <person name="Koshino H."/>
            <person name="Kumano T."/>
            <person name="Panthee S."/>
            <person name="Dairi T."/>
            <person name="Ishikawa J."/>
            <person name="Ikeda H."/>
            <person name="Sakaki Y."/>
            <person name="Osada H."/>
        </authorList>
    </citation>
    <scope>NUCLEOTIDE SEQUENCE [LARGE SCALE GENOMIC DNA]</scope>
    <source>
        <strain evidence="3 4">SN-593</strain>
    </source>
</reference>
<evidence type="ECO:0008006" key="5">
    <source>
        <dbReference type="Google" id="ProtNLM"/>
    </source>
</evidence>
<keyword evidence="2" id="KW-0812">Transmembrane</keyword>
<feature type="transmembrane region" description="Helical" evidence="2">
    <location>
        <begin position="22"/>
        <end position="44"/>
    </location>
</feature>
<evidence type="ECO:0000313" key="4">
    <source>
        <dbReference type="Proteomes" id="UP000595703"/>
    </source>
</evidence>
<dbReference type="RefSeq" id="WP_202236324.1">
    <property type="nucleotide sequence ID" value="NZ_AP018365.1"/>
</dbReference>
<dbReference type="KEGG" id="arev:RVR_7289"/>
<proteinExistence type="predicted"/>